<dbReference type="PANTHER" id="PTHR11557:SF0">
    <property type="entry name" value="PORPHOBILINOGEN DEAMINASE"/>
    <property type="match status" value="1"/>
</dbReference>
<dbReference type="GO" id="GO:0004418">
    <property type="term" value="F:hydroxymethylbilane synthase activity"/>
    <property type="evidence" value="ECO:0007669"/>
    <property type="project" value="UniProtKB-UniRule"/>
</dbReference>
<evidence type="ECO:0000259" key="9">
    <source>
        <dbReference type="Pfam" id="PF01379"/>
    </source>
</evidence>
<comment type="catalytic activity">
    <reaction evidence="7 8">
        <text>4 porphobilinogen + H2O = hydroxymethylbilane + 4 NH4(+)</text>
        <dbReference type="Rhea" id="RHEA:13185"/>
        <dbReference type="ChEBI" id="CHEBI:15377"/>
        <dbReference type="ChEBI" id="CHEBI:28938"/>
        <dbReference type="ChEBI" id="CHEBI:57845"/>
        <dbReference type="ChEBI" id="CHEBI:58126"/>
        <dbReference type="EC" id="2.5.1.61"/>
    </reaction>
</comment>
<comment type="similarity">
    <text evidence="3 8">Belongs to the HMBS family.</text>
</comment>
<reference evidence="11 12" key="1">
    <citation type="journal article" date="2018" name="Mar. Genomics">
        <title>Complete genome sequence of Marinifilaceae bacterium strain SPP2, isolated from the Antarctic marine sediment.</title>
        <authorList>
            <person name="Watanabe M."/>
            <person name="Kojima H."/>
            <person name="Fukui M."/>
        </authorList>
    </citation>
    <scope>NUCLEOTIDE SEQUENCE [LARGE SCALE GENOMIC DNA]</scope>
    <source>
        <strain evidence="11 12">SPP2</strain>
    </source>
</reference>
<evidence type="ECO:0000256" key="1">
    <source>
        <dbReference type="ARBA" id="ARBA00002869"/>
    </source>
</evidence>
<evidence type="ECO:0000256" key="3">
    <source>
        <dbReference type="ARBA" id="ARBA00005638"/>
    </source>
</evidence>
<dbReference type="InterPro" id="IPR022417">
    <property type="entry name" value="Porphobilin_deaminase_N"/>
</dbReference>
<dbReference type="KEGG" id="mbas:ALGA_3941"/>
<comment type="function">
    <text evidence="1 8">Tetrapolymerization of the monopyrrole PBG into the hydroxymethylbilane pre-uroporphyrinogen in several discrete steps.</text>
</comment>
<dbReference type="FunFam" id="3.40.190.10:FF:000005">
    <property type="entry name" value="Porphobilinogen deaminase"/>
    <property type="match status" value="1"/>
</dbReference>
<sequence length="308" mass="34112">MISKKKIVVATRPSLLAYTQTMQTVELLRKANPEIEFEVKKFSTQGDRVLNRALTEFGGTGVFVKELEHALLENEADIAIHSLKDVPSAHPAGLQLVAFPEREDSRDVFLTRDGSSIDDMPEGFVLGTGSPRRRVQFANLRKDIVFKEIRGNIDSRFQKLMDGEYDAIILAAAGLNRMSKQYDENMLLDVDLCIPAIGQGALAIECRSNDAETIAILEKVNHRDTEKAVLAERAFMAEIEGGCKFPLAAHAVVSDNTLNMIAIVGDLKTNQFIVEGIEVSVIESVEKSKELAIKMKAICKEKGINFYL</sequence>
<dbReference type="NCBIfam" id="TIGR00212">
    <property type="entry name" value="hemC"/>
    <property type="match status" value="1"/>
</dbReference>
<reference evidence="12" key="2">
    <citation type="journal article" date="2020" name="Antonie Van Leeuwenhoek">
        <title>Labilibaculum antarcticum sp. nov., a novel facultative anaerobic, psychrotorelant bacterium isolated from marine sediment of Antarctica.</title>
        <authorList>
            <person name="Watanabe M."/>
            <person name="Kojima H."/>
            <person name="Fukui M."/>
        </authorList>
    </citation>
    <scope>NUCLEOTIDE SEQUENCE [LARGE SCALE GENOMIC DNA]</scope>
    <source>
        <strain evidence="12">SPP2</strain>
    </source>
</reference>
<comment type="subunit">
    <text evidence="4 8">Monomer.</text>
</comment>
<dbReference type="Pfam" id="PF01379">
    <property type="entry name" value="Porphobil_deam"/>
    <property type="match status" value="1"/>
</dbReference>
<dbReference type="RefSeq" id="WP_096432353.1">
    <property type="nucleotide sequence ID" value="NZ_AP018042.1"/>
</dbReference>
<dbReference type="PIRSF" id="PIRSF001438">
    <property type="entry name" value="4pyrrol_synth_OHMeBilane_synth"/>
    <property type="match status" value="1"/>
</dbReference>
<dbReference type="InterPro" id="IPR036803">
    <property type="entry name" value="Porphobilinogen_deaminase_C_sf"/>
</dbReference>
<feature type="domain" description="Porphobilinogen deaminase N-terminal" evidence="9">
    <location>
        <begin position="7"/>
        <end position="213"/>
    </location>
</feature>
<evidence type="ECO:0000256" key="6">
    <source>
        <dbReference type="ARBA" id="ARBA00023244"/>
    </source>
</evidence>
<dbReference type="PRINTS" id="PR00151">
    <property type="entry name" value="PORPHBDMNASE"/>
</dbReference>
<organism evidence="11 12">
    <name type="scientific">Labilibaculum antarcticum</name>
    <dbReference type="NCBI Taxonomy" id="1717717"/>
    <lineage>
        <taxon>Bacteria</taxon>
        <taxon>Pseudomonadati</taxon>
        <taxon>Bacteroidota</taxon>
        <taxon>Bacteroidia</taxon>
        <taxon>Marinilabiliales</taxon>
        <taxon>Marinifilaceae</taxon>
        <taxon>Labilibaculum</taxon>
    </lineage>
</organism>
<keyword evidence="12" id="KW-1185">Reference proteome</keyword>
<comment type="cofactor">
    <cofactor evidence="8">
        <name>dipyrromethane</name>
        <dbReference type="ChEBI" id="CHEBI:60342"/>
    </cofactor>
    <text evidence="8">Binds 1 dipyrromethane group covalently.</text>
</comment>
<dbReference type="GO" id="GO:0005737">
    <property type="term" value="C:cytoplasm"/>
    <property type="evidence" value="ECO:0007669"/>
    <property type="project" value="UniProtKB-UniRule"/>
</dbReference>
<name>A0A1Y1CQH1_9BACT</name>
<dbReference type="OrthoDB" id="9810298at2"/>
<feature type="modified residue" description="S-(dipyrrolylmethanemethyl)cysteine" evidence="8">
    <location>
        <position position="243"/>
    </location>
</feature>
<dbReference type="EC" id="2.5.1.61" evidence="8"/>
<dbReference type="HAMAP" id="MF_00260">
    <property type="entry name" value="Porphobil_deam"/>
    <property type="match status" value="1"/>
</dbReference>
<proteinExistence type="inferred from homology"/>
<evidence type="ECO:0000256" key="4">
    <source>
        <dbReference type="ARBA" id="ARBA00011245"/>
    </source>
</evidence>
<feature type="domain" description="Porphobilinogen deaminase C-terminal" evidence="10">
    <location>
        <begin position="228"/>
        <end position="296"/>
    </location>
</feature>
<comment type="pathway">
    <text evidence="2">Porphyrin-containing compound metabolism; protoporphyrin-IX biosynthesis; coproporphyrinogen-III from 5-aminolevulinate: step 2/4.</text>
</comment>
<dbReference type="PANTHER" id="PTHR11557">
    <property type="entry name" value="PORPHOBILINOGEN DEAMINASE"/>
    <property type="match status" value="1"/>
</dbReference>
<dbReference type="GO" id="GO:0006782">
    <property type="term" value="P:protoporphyrinogen IX biosynthetic process"/>
    <property type="evidence" value="ECO:0007669"/>
    <property type="project" value="UniProtKB-UniRule"/>
</dbReference>
<dbReference type="InterPro" id="IPR022418">
    <property type="entry name" value="Porphobilinogen_deaminase_C"/>
</dbReference>
<evidence type="ECO:0000256" key="2">
    <source>
        <dbReference type="ARBA" id="ARBA00004735"/>
    </source>
</evidence>
<dbReference type="EMBL" id="AP018042">
    <property type="protein sequence ID" value="BAX82233.1"/>
    <property type="molecule type" value="Genomic_DNA"/>
</dbReference>
<keyword evidence="6 8" id="KW-0627">Porphyrin biosynthesis</keyword>
<evidence type="ECO:0000313" key="12">
    <source>
        <dbReference type="Proteomes" id="UP000218267"/>
    </source>
</evidence>
<evidence type="ECO:0000256" key="7">
    <source>
        <dbReference type="ARBA" id="ARBA00048169"/>
    </source>
</evidence>
<evidence type="ECO:0000256" key="8">
    <source>
        <dbReference type="HAMAP-Rule" id="MF_00260"/>
    </source>
</evidence>
<protein>
    <recommendedName>
        <fullName evidence="8">Porphobilinogen deaminase</fullName>
        <shortName evidence="8">PBG</shortName>
        <ecNumber evidence="8">2.5.1.61</ecNumber>
    </recommendedName>
    <alternativeName>
        <fullName evidence="8">Hydroxymethylbilane synthase</fullName>
        <shortName evidence="8">HMBS</shortName>
    </alternativeName>
    <alternativeName>
        <fullName evidence="8">Pre-uroporphyrinogen synthase</fullName>
    </alternativeName>
</protein>
<dbReference type="SUPFAM" id="SSF54782">
    <property type="entry name" value="Porphobilinogen deaminase (hydroxymethylbilane synthase), C-terminal domain"/>
    <property type="match status" value="1"/>
</dbReference>
<accession>A0A1Y1CQH1</accession>
<evidence type="ECO:0000259" key="10">
    <source>
        <dbReference type="Pfam" id="PF03900"/>
    </source>
</evidence>
<dbReference type="Gene3D" id="3.40.190.10">
    <property type="entry name" value="Periplasmic binding protein-like II"/>
    <property type="match status" value="2"/>
</dbReference>
<dbReference type="InterPro" id="IPR000860">
    <property type="entry name" value="HemC"/>
</dbReference>
<gene>
    <name evidence="8" type="primary">hemC</name>
    <name evidence="11" type="ORF">ALGA_3941</name>
</gene>
<dbReference type="Pfam" id="PF03900">
    <property type="entry name" value="Porphobil_deamC"/>
    <property type="match status" value="1"/>
</dbReference>
<evidence type="ECO:0000313" key="11">
    <source>
        <dbReference type="EMBL" id="BAX82233.1"/>
    </source>
</evidence>
<evidence type="ECO:0000256" key="5">
    <source>
        <dbReference type="ARBA" id="ARBA00022679"/>
    </source>
</evidence>
<dbReference type="Proteomes" id="UP000218267">
    <property type="component" value="Chromosome"/>
</dbReference>
<dbReference type="AlphaFoldDB" id="A0A1Y1CQH1"/>
<dbReference type="Gene3D" id="3.30.160.40">
    <property type="entry name" value="Porphobilinogen deaminase, C-terminal domain"/>
    <property type="match status" value="1"/>
</dbReference>
<dbReference type="SUPFAM" id="SSF53850">
    <property type="entry name" value="Periplasmic binding protein-like II"/>
    <property type="match status" value="1"/>
</dbReference>
<comment type="miscellaneous">
    <text evidence="8">The porphobilinogen subunits are added to the dipyrromethane group.</text>
</comment>
<keyword evidence="5 8" id="KW-0808">Transferase</keyword>